<keyword evidence="4" id="KW-0808">Transferase</keyword>
<gene>
    <name evidence="11" type="ORF">Q8X39_14585</name>
</gene>
<evidence type="ECO:0000259" key="10">
    <source>
        <dbReference type="PROSITE" id="PS50112"/>
    </source>
</evidence>
<dbReference type="SMART" id="SM00091">
    <property type="entry name" value="PAS"/>
    <property type="match status" value="1"/>
</dbReference>
<dbReference type="InterPro" id="IPR005467">
    <property type="entry name" value="His_kinase_dom"/>
</dbReference>
<dbReference type="GO" id="GO:0005524">
    <property type="term" value="F:ATP binding"/>
    <property type="evidence" value="ECO:0007669"/>
    <property type="project" value="UniProtKB-KW"/>
</dbReference>
<dbReference type="PROSITE" id="PS50109">
    <property type="entry name" value="HIS_KIN"/>
    <property type="match status" value="1"/>
</dbReference>
<feature type="domain" description="PAS" evidence="10">
    <location>
        <begin position="309"/>
        <end position="354"/>
    </location>
</feature>
<feature type="domain" description="Histidine kinase" evidence="9">
    <location>
        <begin position="446"/>
        <end position="672"/>
    </location>
</feature>
<dbReference type="InterPro" id="IPR035965">
    <property type="entry name" value="PAS-like_dom_sf"/>
</dbReference>
<protein>
    <recommendedName>
        <fullName evidence="2">histidine kinase</fullName>
        <ecNumber evidence="2">2.7.13.3</ecNumber>
    </recommendedName>
</protein>
<dbReference type="EMBL" id="JAUZEE010000007">
    <property type="protein sequence ID" value="MDP4301866.1"/>
    <property type="molecule type" value="Genomic_DNA"/>
</dbReference>
<comment type="catalytic activity">
    <reaction evidence="1">
        <text>ATP + protein L-histidine = ADP + protein N-phospho-L-histidine.</text>
        <dbReference type="EC" id="2.7.13.3"/>
    </reaction>
</comment>
<keyword evidence="8" id="KW-0812">Transmembrane</keyword>
<dbReference type="Pfam" id="PF13188">
    <property type="entry name" value="PAS_8"/>
    <property type="match status" value="1"/>
</dbReference>
<evidence type="ECO:0000313" key="11">
    <source>
        <dbReference type="EMBL" id="MDP4301866.1"/>
    </source>
</evidence>
<evidence type="ECO:0000256" key="5">
    <source>
        <dbReference type="ARBA" id="ARBA00022777"/>
    </source>
</evidence>
<keyword evidence="8" id="KW-1133">Transmembrane helix</keyword>
<reference evidence="11 12" key="1">
    <citation type="submission" date="2023-08" db="EMBL/GenBank/DDBJ databases">
        <authorList>
            <person name="Roldan D.M."/>
            <person name="Menes R.J."/>
        </authorList>
    </citation>
    <scope>NUCLEOTIDE SEQUENCE [LARGE SCALE GENOMIC DNA]</scope>
    <source>
        <strain evidence="11 12">CCM 2812</strain>
    </source>
</reference>
<comment type="caution">
    <text evidence="11">The sequence shown here is derived from an EMBL/GenBank/DDBJ whole genome shotgun (WGS) entry which is preliminary data.</text>
</comment>
<keyword evidence="6" id="KW-0902">Two-component regulatory system</keyword>
<evidence type="ECO:0000259" key="9">
    <source>
        <dbReference type="PROSITE" id="PS50109"/>
    </source>
</evidence>
<dbReference type="SUPFAM" id="SSF55874">
    <property type="entry name" value="ATPase domain of HSP90 chaperone/DNA topoisomerase II/histidine kinase"/>
    <property type="match status" value="1"/>
</dbReference>
<keyword evidence="5" id="KW-0418">Kinase</keyword>
<evidence type="ECO:0000256" key="4">
    <source>
        <dbReference type="ARBA" id="ARBA00022679"/>
    </source>
</evidence>
<dbReference type="EC" id="2.7.13.3" evidence="2"/>
<evidence type="ECO:0000313" key="12">
    <source>
        <dbReference type="Proteomes" id="UP001235760"/>
    </source>
</evidence>
<keyword evidence="12" id="KW-1185">Reference proteome</keyword>
<name>A0ABT9G5V4_LEPDI</name>
<evidence type="ECO:0000256" key="6">
    <source>
        <dbReference type="ARBA" id="ARBA00023012"/>
    </source>
</evidence>
<dbReference type="InterPro" id="IPR003661">
    <property type="entry name" value="HisK_dim/P_dom"/>
</dbReference>
<dbReference type="InterPro" id="IPR004358">
    <property type="entry name" value="Sig_transdc_His_kin-like_C"/>
</dbReference>
<dbReference type="CDD" id="cd00075">
    <property type="entry name" value="HATPase"/>
    <property type="match status" value="1"/>
</dbReference>
<dbReference type="SMART" id="SM00387">
    <property type="entry name" value="HATPase_c"/>
    <property type="match status" value="1"/>
</dbReference>
<dbReference type="InterPro" id="IPR000014">
    <property type="entry name" value="PAS"/>
</dbReference>
<evidence type="ECO:0000256" key="1">
    <source>
        <dbReference type="ARBA" id="ARBA00000085"/>
    </source>
</evidence>
<feature type="compositionally biased region" description="Pro residues" evidence="7">
    <location>
        <begin position="675"/>
        <end position="685"/>
    </location>
</feature>
<dbReference type="PROSITE" id="PS50112">
    <property type="entry name" value="PAS"/>
    <property type="match status" value="1"/>
</dbReference>
<dbReference type="InterPro" id="IPR036097">
    <property type="entry name" value="HisK_dim/P_sf"/>
</dbReference>
<accession>A0ABT9G5V4</accession>
<feature type="region of interest" description="Disordered" evidence="7">
    <location>
        <begin position="653"/>
        <end position="685"/>
    </location>
</feature>
<evidence type="ECO:0000256" key="8">
    <source>
        <dbReference type="SAM" id="Phobius"/>
    </source>
</evidence>
<evidence type="ECO:0000256" key="7">
    <source>
        <dbReference type="SAM" id="MobiDB-lite"/>
    </source>
</evidence>
<dbReference type="Pfam" id="PF00512">
    <property type="entry name" value="HisKA"/>
    <property type="match status" value="1"/>
</dbReference>
<dbReference type="Gene3D" id="1.10.287.130">
    <property type="match status" value="1"/>
</dbReference>
<dbReference type="SMART" id="SM00388">
    <property type="entry name" value="HisKA"/>
    <property type="match status" value="1"/>
</dbReference>
<feature type="transmembrane region" description="Helical" evidence="8">
    <location>
        <begin position="219"/>
        <end position="239"/>
    </location>
</feature>
<dbReference type="CDD" id="cd00130">
    <property type="entry name" value="PAS"/>
    <property type="match status" value="1"/>
</dbReference>
<sequence length="685" mass="75303">MPFTTAASQLDPAVLADLRRRNHWRLLRVIWPFLLAVPLLLAMVVFSFRLMAAGRAYTEGESLWSKGQKDAVQFLARYHESCDPADLERYRRAIAVPLGDRQARLAMLLPEPDLAAARAGFLQGGNHPDEVDGMIFLFLHFRQLPLLREVVQIWADAEVHLMALTAAAEHMQARAATVCGAAGHDDATMQAVYRINDVLTPLQREFSDRLGRANRTIQAVLLGLMATAALLLTLAGVALSRRVVLRASLAEAITRDELRQRRESLQRLREVLHTLTGGSASVGIDPASRDDMQAVTRSVSQLAAQEHATNARLHTILSLSPDAFVSFDGQDRVTDVSPAFARITGLDPAEVLGRLEPEVRARLNALFQSGHLLPEPARLRERETPLALPLAGPGHRVLTAELREAEVAAEAGDEDNDPQGIRRVLCLRDVSREHEIDRLKSEFLTLAAHELRTPMASIHGFVELLLHRRYDDARRLDMLGIVHRKSQLMIGIVDDLLDLSRLESRQELDLQRQPLDLRELLSRVLAEFTLPEGRDAPQLLSAAPAEPAADDVPEGLPAPVLADPHKLTRVITNLLTNAYKFSPPGTAVALRLRHAAGRVGIEVRDHGIGMSPEQLARLGERFYRADASGNIPGTGLGVSIVREILSLHDGGLEARSTPGEGSVFTAWLPRQNPSEPAPEPPPEPA</sequence>
<dbReference type="PRINTS" id="PR00344">
    <property type="entry name" value="BCTRLSENSOR"/>
</dbReference>
<feature type="transmembrane region" description="Helical" evidence="8">
    <location>
        <begin position="29"/>
        <end position="48"/>
    </location>
</feature>
<dbReference type="SUPFAM" id="SSF55785">
    <property type="entry name" value="PYP-like sensor domain (PAS domain)"/>
    <property type="match status" value="1"/>
</dbReference>
<keyword evidence="8" id="KW-0472">Membrane</keyword>
<proteinExistence type="predicted"/>
<keyword evidence="11" id="KW-0547">Nucleotide-binding</keyword>
<keyword evidence="11" id="KW-0067">ATP-binding</keyword>
<evidence type="ECO:0000256" key="2">
    <source>
        <dbReference type="ARBA" id="ARBA00012438"/>
    </source>
</evidence>
<dbReference type="Proteomes" id="UP001235760">
    <property type="component" value="Unassembled WGS sequence"/>
</dbReference>
<keyword evidence="3" id="KW-0597">Phosphoprotein</keyword>
<evidence type="ECO:0000256" key="3">
    <source>
        <dbReference type="ARBA" id="ARBA00022553"/>
    </source>
</evidence>
<dbReference type="InterPro" id="IPR003594">
    <property type="entry name" value="HATPase_dom"/>
</dbReference>
<dbReference type="NCBIfam" id="TIGR00229">
    <property type="entry name" value="sensory_box"/>
    <property type="match status" value="1"/>
</dbReference>
<dbReference type="Pfam" id="PF02518">
    <property type="entry name" value="HATPase_c"/>
    <property type="match status" value="1"/>
</dbReference>
<dbReference type="InterPro" id="IPR050736">
    <property type="entry name" value="Sensor_HK_Regulatory"/>
</dbReference>
<dbReference type="Gene3D" id="3.30.565.10">
    <property type="entry name" value="Histidine kinase-like ATPase, C-terminal domain"/>
    <property type="match status" value="1"/>
</dbReference>
<dbReference type="SUPFAM" id="SSF47384">
    <property type="entry name" value="Homodimeric domain of signal transducing histidine kinase"/>
    <property type="match status" value="1"/>
</dbReference>
<dbReference type="RefSeq" id="WP_305750408.1">
    <property type="nucleotide sequence ID" value="NZ_JAUZEE010000007.1"/>
</dbReference>
<dbReference type="InterPro" id="IPR036890">
    <property type="entry name" value="HATPase_C_sf"/>
</dbReference>
<organism evidence="11 12">
    <name type="scientific">Leptothrix discophora</name>
    <dbReference type="NCBI Taxonomy" id="89"/>
    <lineage>
        <taxon>Bacteria</taxon>
        <taxon>Pseudomonadati</taxon>
        <taxon>Pseudomonadota</taxon>
        <taxon>Betaproteobacteria</taxon>
        <taxon>Burkholderiales</taxon>
        <taxon>Sphaerotilaceae</taxon>
        <taxon>Leptothrix</taxon>
    </lineage>
</organism>
<dbReference type="PANTHER" id="PTHR43711">
    <property type="entry name" value="TWO-COMPONENT HISTIDINE KINASE"/>
    <property type="match status" value="1"/>
</dbReference>
<dbReference type="Gene3D" id="3.30.450.20">
    <property type="entry name" value="PAS domain"/>
    <property type="match status" value="1"/>
</dbReference>
<dbReference type="PANTHER" id="PTHR43711:SF26">
    <property type="entry name" value="SENSOR HISTIDINE KINASE RCSC"/>
    <property type="match status" value="1"/>
</dbReference>
<dbReference type="CDD" id="cd00082">
    <property type="entry name" value="HisKA"/>
    <property type="match status" value="1"/>
</dbReference>